<reference evidence="2 3" key="1">
    <citation type="submission" date="2012-08" db="EMBL/GenBank/DDBJ databases">
        <title>Whole genome shotgun sequence of Kineosphaera limosa NBRC 100340.</title>
        <authorList>
            <person name="Yoshida I."/>
            <person name="Isaki S."/>
            <person name="Hosoyama A."/>
            <person name="Tsuchikane K."/>
            <person name="Katsumata H."/>
            <person name="Ando Y."/>
            <person name="Ohji S."/>
            <person name="Hamada M."/>
            <person name="Tamura T."/>
            <person name="Yamazoe A."/>
            <person name="Yamazaki S."/>
            <person name="Fujita N."/>
        </authorList>
    </citation>
    <scope>NUCLEOTIDE SEQUENCE [LARGE SCALE GENOMIC DNA]</scope>
    <source>
        <strain evidence="2 3">NBRC 100340</strain>
    </source>
</reference>
<organism evidence="2 3">
    <name type="scientific">Kineosphaera limosa NBRC 100340</name>
    <dbReference type="NCBI Taxonomy" id="1184609"/>
    <lineage>
        <taxon>Bacteria</taxon>
        <taxon>Bacillati</taxon>
        <taxon>Actinomycetota</taxon>
        <taxon>Actinomycetes</taxon>
        <taxon>Micrococcales</taxon>
        <taxon>Dermatophilaceae</taxon>
        <taxon>Kineosphaera</taxon>
    </lineage>
</organism>
<accession>K6X0S4</accession>
<dbReference type="AlphaFoldDB" id="K6X0S4"/>
<proteinExistence type="predicted"/>
<protein>
    <submittedName>
        <fullName evidence="2">Uncharacterized protein</fullName>
    </submittedName>
</protein>
<gene>
    <name evidence="2" type="ORF">KILIM_091_00020</name>
</gene>
<evidence type="ECO:0000313" key="3">
    <source>
        <dbReference type="Proteomes" id="UP000008366"/>
    </source>
</evidence>
<keyword evidence="3" id="KW-1185">Reference proteome</keyword>
<dbReference type="Proteomes" id="UP000008366">
    <property type="component" value="Unassembled WGS sequence"/>
</dbReference>
<feature type="region of interest" description="Disordered" evidence="1">
    <location>
        <begin position="55"/>
        <end position="75"/>
    </location>
</feature>
<name>K6X0S4_9MICO</name>
<sequence>MESGFRLAHIFSQPPIPITPFSGIRKPIYESTAGPLLESDKRLLEKFSGMEFDWPPAPGQPFPGDATGIAQMRQQQRAAGMSFKGDLMAGMSRLQNQYQRMSGNGIFSDEFMQYVAERSPDSPAAYSQLRRLSGIEFYG</sequence>
<evidence type="ECO:0000313" key="2">
    <source>
        <dbReference type="EMBL" id="GAB97967.1"/>
    </source>
</evidence>
<dbReference type="EMBL" id="BAHD01000091">
    <property type="protein sequence ID" value="GAB97967.1"/>
    <property type="molecule type" value="Genomic_DNA"/>
</dbReference>
<evidence type="ECO:0000256" key="1">
    <source>
        <dbReference type="SAM" id="MobiDB-lite"/>
    </source>
</evidence>
<comment type="caution">
    <text evidence="2">The sequence shown here is derived from an EMBL/GenBank/DDBJ whole genome shotgun (WGS) entry which is preliminary data.</text>
</comment>